<dbReference type="SUPFAM" id="SSF51735">
    <property type="entry name" value="NAD(P)-binding Rossmann-fold domains"/>
    <property type="match status" value="1"/>
</dbReference>
<dbReference type="PANTHER" id="PTHR14239">
    <property type="entry name" value="DUDULIN-RELATED"/>
    <property type="match status" value="1"/>
</dbReference>
<dbReference type="InterPro" id="IPR028939">
    <property type="entry name" value="P5C_Rdtase_cat_N"/>
</dbReference>
<evidence type="ECO:0000313" key="3">
    <source>
        <dbReference type="EMBL" id="SDD71612.1"/>
    </source>
</evidence>
<dbReference type="PANTHER" id="PTHR14239:SF10">
    <property type="entry name" value="REDUCTASE"/>
    <property type="match status" value="1"/>
</dbReference>
<dbReference type="STRING" id="686796.SAMN04488104_10503"/>
<dbReference type="GO" id="GO:0016491">
    <property type="term" value="F:oxidoreductase activity"/>
    <property type="evidence" value="ECO:0007669"/>
    <property type="project" value="UniProtKB-KW"/>
</dbReference>
<evidence type="ECO:0000259" key="2">
    <source>
        <dbReference type="Pfam" id="PF03807"/>
    </source>
</evidence>
<gene>
    <name evidence="3" type="ORF">SAMN04488104_10503</name>
</gene>
<accession>A0A1G6X0B5</accession>
<sequence length="205" mass="23236">MKISILGGSSLAKTLGKKFIDSGIQVSFGVHPEFNAEETEWKMLNRLHHRICPFESSIIQGEIILICSDHHLLPQIWEAFKNSDTANKIIIDCTNTEYESKISHSPTKVLKRIAPKAQLFKAFNNLGADYPHSDPLGIIKEVYFCGDEIPEKNRVRRLIELIGFKAIDAGKFQNASLLEAFYHLGKEITSNKNQESHFHFKLISV</sequence>
<organism evidence="3 4">
    <name type="scientific">Algoriphagus faecimaris</name>
    <dbReference type="NCBI Taxonomy" id="686796"/>
    <lineage>
        <taxon>Bacteria</taxon>
        <taxon>Pseudomonadati</taxon>
        <taxon>Bacteroidota</taxon>
        <taxon>Cytophagia</taxon>
        <taxon>Cytophagales</taxon>
        <taxon>Cyclobacteriaceae</taxon>
        <taxon>Algoriphagus</taxon>
    </lineage>
</organism>
<dbReference type="Pfam" id="PF03807">
    <property type="entry name" value="F420_oxidored"/>
    <property type="match status" value="1"/>
</dbReference>
<proteinExistence type="predicted"/>
<evidence type="ECO:0000256" key="1">
    <source>
        <dbReference type="ARBA" id="ARBA00023002"/>
    </source>
</evidence>
<reference evidence="4" key="1">
    <citation type="submission" date="2016-10" db="EMBL/GenBank/DDBJ databases">
        <authorList>
            <person name="Varghese N."/>
            <person name="Submissions S."/>
        </authorList>
    </citation>
    <scope>NUCLEOTIDE SEQUENCE [LARGE SCALE GENOMIC DNA]</scope>
    <source>
        <strain evidence="4">DSM 23095</strain>
    </source>
</reference>
<dbReference type="EMBL" id="FNAC01000050">
    <property type="protein sequence ID" value="SDD71612.1"/>
    <property type="molecule type" value="Genomic_DNA"/>
</dbReference>
<dbReference type="InterPro" id="IPR051267">
    <property type="entry name" value="STEAP_metalloreductase"/>
</dbReference>
<keyword evidence="4" id="KW-1185">Reference proteome</keyword>
<dbReference type="InterPro" id="IPR036291">
    <property type="entry name" value="NAD(P)-bd_dom_sf"/>
</dbReference>
<keyword evidence="1" id="KW-0560">Oxidoreductase</keyword>
<dbReference type="OrthoDB" id="822314at2"/>
<dbReference type="Proteomes" id="UP000199060">
    <property type="component" value="Unassembled WGS sequence"/>
</dbReference>
<name>A0A1G6X0B5_9BACT</name>
<dbReference type="RefSeq" id="WP_087941141.1">
    <property type="nucleotide sequence ID" value="NZ_FNAC01000050.1"/>
</dbReference>
<evidence type="ECO:0000313" key="4">
    <source>
        <dbReference type="Proteomes" id="UP000199060"/>
    </source>
</evidence>
<dbReference type="AlphaFoldDB" id="A0A1G6X0B5"/>
<dbReference type="Gene3D" id="3.40.50.720">
    <property type="entry name" value="NAD(P)-binding Rossmann-like Domain"/>
    <property type="match status" value="1"/>
</dbReference>
<feature type="domain" description="Pyrroline-5-carboxylate reductase catalytic N-terminal" evidence="2">
    <location>
        <begin position="2"/>
        <end position="95"/>
    </location>
</feature>
<protein>
    <recommendedName>
        <fullName evidence="2">Pyrroline-5-carboxylate reductase catalytic N-terminal domain-containing protein</fullName>
    </recommendedName>
</protein>